<sequence>MRMRFGTWNVRTMRTGFPDTSGSSDCTQHLRKTAVIDAELWRLNIAVAALQETRLPDEGSLRETNYTFYWKGKESSESRQHGVGFAVRNDLLSAIDDPRGVSERIMTCRLSTSSGFVTLISAYAPTLKSSPESKDLFYDQLCETLSRVRSGDRLIILGDFNARVGQSHASWPDCMGSHGVGTLNENGQRLLEFCSQNLLCVTNTYFKGKFMHKVSWKHPRSKHWHQLDTILTRKKNLGDILHTRTFHSADCDTDHSLVVTTASFCPKKIHSSRSIGSKKLKVPTSTSRDEIASYQQLIKEESASWDPDMSASEEWVKIKSILTETAAKAFGYKPTSKHDWFQENIDHLQPFLDLKRQASLNYRQNPTSTTRGELSKAKADLQRNVRFCANSYWLELCKSIQSHASTGNFSGVYSVIKKALGPLPNKTARLKEADGSCILDADRQLHRWVEHYSNLYSQPIGVEPEAVQMFPELPVCTELDAVPTVEQFITAINQLKRGKSPGIDGVLAEILKTCILSILLYGAETWTSYAKQERRLNNFHMRCLRRILDISWKDRVTNEKVLSMACIPSITALLKQRRLRWLGHVQRMEPSRLPRQTLLGQISDAKRPVGRPLLRFKDSVKRDMVSFKIDRNIWEKLSDDRDSWRKKISDGVVAHDSAWFDLLSKKRDLRHQRMAQPPTSPGTQFVCGRCDRRCRSRIGLVSHQRKCQSQTT</sequence>
<proteinExistence type="predicted"/>
<dbReference type="EMBL" id="KZ150308">
    <property type="protein sequence ID" value="PZC71480.1"/>
    <property type="molecule type" value="Genomic_DNA"/>
</dbReference>
<dbReference type="CDD" id="cd09076">
    <property type="entry name" value="L1-EN"/>
    <property type="match status" value="1"/>
</dbReference>
<dbReference type="SUPFAM" id="SSF56219">
    <property type="entry name" value="DNase I-like"/>
    <property type="match status" value="1"/>
</dbReference>
<evidence type="ECO:0000259" key="1">
    <source>
        <dbReference type="Pfam" id="PF03372"/>
    </source>
</evidence>
<dbReference type="Proteomes" id="UP000249218">
    <property type="component" value="Unassembled WGS sequence"/>
</dbReference>
<dbReference type="AlphaFoldDB" id="A0A2W1BFD4"/>
<evidence type="ECO:0000313" key="2">
    <source>
        <dbReference type="EMBL" id="PZC71480.1"/>
    </source>
</evidence>
<dbReference type="OrthoDB" id="10062692at2759"/>
<dbReference type="Pfam" id="PF03372">
    <property type="entry name" value="Exo_endo_phos"/>
    <property type="match status" value="1"/>
</dbReference>
<dbReference type="PANTHER" id="PTHR47027:SF20">
    <property type="entry name" value="REVERSE TRANSCRIPTASE-LIKE PROTEIN WITH RNA-DIRECTED DNA POLYMERASE DOMAIN"/>
    <property type="match status" value="1"/>
</dbReference>
<dbReference type="InterPro" id="IPR036691">
    <property type="entry name" value="Endo/exonu/phosph_ase_sf"/>
</dbReference>
<feature type="domain" description="Endonuclease/exonuclease/phosphatase" evidence="1">
    <location>
        <begin position="7"/>
        <end position="171"/>
    </location>
</feature>
<dbReference type="PANTHER" id="PTHR47027">
    <property type="entry name" value="REVERSE TRANSCRIPTASE DOMAIN-CONTAINING PROTEIN"/>
    <property type="match status" value="1"/>
</dbReference>
<name>A0A2W1BFD4_HELAM</name>
<keyword evidence="3" id="KW-1185">Reference proteome</keyword>
<dbReference type="InterPro" id="IPR005135">
    <property type="entry name" value="Endo/exonuclease/phosphatase"/>
</dbReference>
<reference evidence="2 3" key="1">
    <citation type="journal article" date="2017" name="BMC Biol.">
        <title>Genomic innovations, transcriptional plasticity and gene loss underlying the evolution and divergence of two highly polyphagous and invasive Helicoverpa pest species.</title>
        <authorList>
            <person name="Pearce S.L."/>
            <person name="Clarke D.F."/>
            <person name="East P.D."/>
            <person name="Elfekih S."/>
            <person name="Gordon K.H."/>
            <person name="Jermiin L.S."/>
            <person name="McGaughran A."/>
            <person name="Oakeshott J.G."/>
            <person name="Papanikolaou A."/>
            <person name="Perera O.P."/>
            <person name="Rane R.V."/>
            <person name="Richards S."/>
            <person name="Tay W.T."/>
            <person name="Walsh T.K."/>
            <person name="Anderson A."/>
            <person name="Anderson C.J."/>
            <person name="Asgari S."/>
            <person name="Board P.G."/>
            <person name="Bretschneider A."/>
            <person name="Campbell P.M."/>
            <person name="Chertemps T."/>
            <person name="Christeller J.T."/>
            <person name="Coppin C.W."/>
            <person name="Downes S.J."/>
            <person name="Duan G."/>
            <person name="Farnsworth C.A."/>
            <person name="Good R.T."/>
            <person name="Han L.B."/>
            <person name="Han Y.C."/>
            <person name="Hatje K."/>
            <person name="Horne I."/>
            <person name="Huang Y.P."/>
            <person name="Hughes D.S."/>
            <person name="Jacquin-Joly E."/>
            <person name="James W."/>
            <person name="Jhangiani S."/>
            <person name="Kollmar M."/>
            <person name="Kuwar S.S."/>
            <person name="Li S."/>
            <person name="Liu N.Y."/>
            <person name="Maibeche M.T."/>
            <person name="Miller J.R."/>
            <person name="Montagne N."/>
            <person name="Perry T."/>
            <person name="Qu J."/>
            <person name="Song S.V."/>
            <person name="Sutton G.G."/>
            <person name="Vogel H."/>
            <person name="Walenz B.P."/>
            <person name="Xu W."/>
            <person name="Zhang H.J."/>
            <person name="Zou Z."/>
            <person name="Batterham P."/>
            <person name="Edwards O.R."/>
            <person name="Feyereisen R."/>
            <person name="Gibbs R.A."/>
            <person name="Heckel D.G."/>
            <person name="McGrath A."/>
            <person name="Robin C."/>
            <person name="Scherer S.E."/>
            <person name="Worley K.C."/>
            <person name="Wu Y.D."/>
        </authorList>
    </citation>
    <scope>NUCLEOTIDE SEQUENCE [LARGE SCALE GENOMIC DNA]</scope>
    <source>
        <strain evidence="2">Harm_GR_Male_#8</strain>
        <tissue evidence="2">Whole organism</tissue>
    </source>
</reference>
<evidence type="ECO:0000313" key="3">
    <source>
        <dbReference type="Proteomes" id="UP000249218"/>
    </source>
</evidence>
<protein>
    <recommendedName>
        <fullName evidence="1">Endonuclease/exonuclease/phosphatase domain-containing protein</fullName>
    </recommendedName>
</protein>
<gene>
    <name evidence="2" type="primary">HaOG213343</name>
    <name evidence="2" type="ORF">B5X24_HaOG213343</name>
</gene>
<dbReference type="Gene3D" id="3.60.10.10">
    <property type="entry name" value="Endonuclease/exonuclease/phosphatase"/>
    <property type="match status" value="1"/>
</dbReference>
<organism evidence="2 3">
    <name type="scientific">Helicoverpa armigera</name>
    <name type="common">Cotton bollworm</name>
    <name type="synonym">Heliothis armigera</name>
    <dbReference type="NCBI Taxonomy" id="29058"/>
    <lineage>
        <taxon>Eukaryota</taxon>
        <taxon>Metazoa</taxon>
        <taxon>Ecdysozoa</taxon>
        <taxon>Arthropoda</taxon>
        <taxon>Hexapoda</taxon>
        <taxon>Insecta</taxon>
        <taxon>Pterygota</taxon>
        <taxon>Neoptera</taxon>
        <taxon>Endopterygota</taxon>
        <taxon>Lepidoptera</taxon>
        <taxon>Glossata</taxon>
        <taxon>Ditrysia</taxon>
        <taxon>Noctuoidea</taxon>
        <taxon>Noctuidae</taxon>
        <taxon>Heliothinae</taxon>
        <taxon>Helicoverpa</taxon>
    </lineage>
</organism>
<accession>A0A2W1BFD4</accession>
<dbReference type="GO" id="GO:0003824">
    <property type="term" value="F:catalytic activity"/>
    <property type="evidence" value="ECO:0007669"/>
    <property type="project" value="InterPro"/>
</dbReference>